<dbReference type="GO" id="GO:0033389">
    <property type="term" value="P:putrescine biosynthetic process from arginine, via agmatine"/>
    <property type="evidence" value="ECO:0007669"/>
    <property type="project" value="TreeGrafter"/>
</dbReference>
<dbReference type="AlphaFoldDB" id="A0A413FH00"/>
<keyword evidence="2 4" id="KW-0479">Metal-binding</keyword>
<dbReference type="PANTHER" id="PTHR11358:SF26">
    <property type="entry name" value="GUANIDINO ACID HYDROLASE, MITOCHONDRIAL"/>
    <property type="match status" value="1"/>
</dbReference>
<evidence type="ECO:0000313" key="5">
    <source>
        <dbReference type="EMBL" id="RGX30050.1"/>
    </source>
</evidence>
<dbReference type="InterPro" id="IPR005925">
    <property type="entry name" value="Agmatinase-rel"/>
</dbReference>
<proteinExistence type="inferred from homology"/>
<keyword evidence="4" id="KW-0464">Manganese</keyword>
<evidence type="ECO:0000256" key="1">
    <source>
        <dbReference type="ARBA" id="ARBA00009227"/>
    </source>
</evidence>
<comment type="cofactor">
    <cofactor evidence="4">
        <name>Mn(2+)</name>
        <dbReference type="ChEBI" id="CHEBI:29035"/>
    </cofactor>
    <text evidence="4">Binds 2 manganese ions per subunit.</text>
</comment>
<dbReference type="CDD" id="cd11589">
    <property type="entry name" value="Agmatinase_like_1"/>
    <property type="match status" value="1"/>
</dbReference>
<reference evidence="5 6" key="1">
    <citation type="submission" date="2018-08" db="EMBL/GenBank/DDBJ databases">
        <title>A genome reference for cultivated species of the human gut microbiota.</title>
        <authorList>
            <person name="Zou Y."/>
            <person name="Xue W."/>
            <person name="Luo G."/>
        </authorList>
    </citation>
    <scope>NUCLEOTIDE SEQUENCE [LARGE SCALE GENOMIC DNA]</scope>
    <source>
        <strain evidence="5 6">AF04-15</strain>
    </source>
</reference>
<dbReference type="InterPro" id="IPR006035">
    <property type="entry name" value="Ureohydrolase"/>
</dbReference>
<feature type="binding site" evidence="4">
    <location>
        <position position="138"/>
    </location>
    <ligand>
        <name>Mn(2+)</name>
        <dbReference type="ChEBI" id="CHEBI:29035"/>
        <label>1</label>
    </ligand>
</feature>
<dbReference type="PROSITE" id="PS51409">
    <property type="entry name" value="ARGINASE_2"/>
    <property type="match status" value="1"/>
</dbReference>
<evidence type="ECO:0000256" key="3">
    <source>
        <dbReference type="ARBA" id="ARBA00022801"/>
    </source>
</evidence>
<feature type="binding site" evidence="4">
    <location>
        <position position="223"/>
    </location>
    <ligand>
        <name>Mn(2+)</name>
        <dbReference type="ChEBI" id="CHEBI:29035"/>
        <label>1</label>
    </ligand>
</feature>
<dbReference type="SUPFAM" id="SSF52768">
    <property type="entry name" value="Arginase/deacetylase"/>
    <property type="match status" value="1"/>
</dbReference>
<protein>
    <submittedName>
        <fullName evidence="5">Agmatinase</fullName>
        <ecNumber evidence="5">3.5.3.11</ecNumber>
    </submittedName>
</protein>
<feature type="binding site" evidence="4">
    <location>
        <position position="134"/>
    </location>
    <ligand>
        <name>Mn(2+)</name>
        <dbReference type="ChEBI" id="CHEBI:29035"/>
        <label>1</label>
    </ligand>
</feature>
<sequence>MKKEICTDLDRLEADVAVLGVPYDMGIQYRSGTNQGPECIRAGSKLTAFTNDDGVYDPDRDEMFLDSRWRIVDCGDADIVHGDLEQSFRNIEESVRKIVARGAIPVVMGGDHSITIPVVRALDSLGPVCVVQIDAHLDWCDERAGQKLGQGSPMRRLSEMKHVNGMAQVGIRGLGSSMKSDFEAARAYGSVIISARDVKKKGIDYALSQIPPAERYYITYDIDGTDPALVTGTGTPSAGGLDYYEINDLLYGITKKGEVVGFDLVEVAPQYDPSGYTGIFAARMMIEFMGYILKSKER</sequence>
<dbReference type="PIRSF" id="PIRSF036979">
    <property type="entry name" value="Arginase"/>
    <property type="match status" value="1"/>
</dbReference>
<feature type="binding site" evidence="4">
    <location>
        <position position="112"/>
    </location>
    <ligand>
        <name>Mn(2+)</name>
        <dbReference type="ChEBI" id="CHEBI:29035"/>
        <label>1</label>
    </ligand>
</feature>
<dbReference type="PANTHER" id="PTHR11358">
    <property type="entry name" value="ARGINASE/AGMATINASE"/>
    <property type="match status" value="1"/>
</dbReference>
<dbReference type="EC" id="3.5.3.11" evidence="5"/>
<dbReference type="Proteomes" id="UP000283880">
    <property type="component" value="Unassembled WGS sequence"/>
</dbReference>
<dbReference type="Pfam" id="PF00491">
    <property type="entry name" value="Arginase"/>
    <property type="match status" value="1"/>
</dbReference>
<comment type="caution">
    <text evidence="5">The sequence shown here is derived from an EMBL/GenBank/DDBJ whole genome shotgun (WGS) entry which is preliminary data.</text>
</comment>
<organism evidence="5 6">
    <name type="scientific">Enterocloster asparagiformis</name>
    <dbReference type="NCBI Taxonomy" id="333367"/>
    <lineage>
        <taxon>Bacteria</taxon>
        <taxon>Bacillati</taxon>
        <taxon>Bacillota</taxon>
        <taxon>Clostridia</taxon>
        <taxon>Lachnospirales</taxon>
        <taxon>Lachnospiraceae</taxon>
        <taxon>Enterocloster</taxon>
    </lineage>
</organism>
<dbReference type="NCBIfam" id="TIGR01230">
    <property type="entry name" value="agmatinase"/>
    <property type="match status" value="1"/>
</dbReference>
<feature type="binding site" evidence="4">
    <location>
        <position position="221"/>
    </location>
    <ligand>
        <name>Mn(2+)</name>
        <dbReference type="ChEBI" id="CHEBI:29035"/>
        <label>1</label>
    </ligand>
</feature>
<gene>
    <name evidence="5" type="primary">speB</name>
    <name evidence="5" type="ORF">DWV29_08980</name>
</gene>
<accession>A0A413FH00</accession>
<keyword evidence="3 5" id="KW-0378">Hydrolase</keyword>
<dbReference type="InterPro" id="IPR023696">
    <property type="entry name" value="Ureohydrolase_dom_sf"/>
</dbReference>
<evidence type="ECO:0000256" key="4">
    <source>
        <dbReference type="PIRSR" id="PIRSR036979-1"/>
    </source>
</evidence>
<dbReference type="GO" id="GO:0046872">
    <property type="term" value="F:metal ion binding"/>
    <property type="evidence" value="ECO:0007669"/>
    <property type="project" value="UniProtKB-KW"/>
</dbReference>
<dbReference type="OrthoDB" id="9788689at2"/>
<evidence type="ECO:0000313" key="6">
    <source>
        <dbReference type="Proteomes" id="UP000283880"/>
    </source>
</evidence>
<feature type="binding site" evidence="4">
    <location>
        <position position="136"/>
    </location>
    <ligand>
        <name>Mn(2+)</name>
        <dbReference type="ChEBI" id="CHEBI:29035"/>
        <label>1</label>
    </ligand>
</feature>
<dbReference type="EMBL" id="QSBM01000006">
    <property type="protein sequence ID" value="RGX30050.1"/>
    <property type="molecule type" value="Genomic_DNA"/>
</dbReference>
<dbReference type="Gene3D" id="3.40.800.10">
    <property type="entry name" value="Ureohydrolase domain"/>
    <property type="match status" value="1"/>
</dbReference>
<evidence type="ECO:0000256" key="2">
    <source>
        <dbReference type="ARBA" id="ARBA00022723"/>
    </source>
</evidence>
<dbReference type="GO" id="GO:0008783">
    <property type="term" value="F:agmatinase activity"/>
    <property type="evidence" value="ECO:0007669"/>
    <property type="project" value="UniProtKB-EC"/>
</dbReference>
<comment type="similarity">
    <text evidence="1">Belongs to the arginase family. Agmatinase subfamily.</text>
</comment>
<name>A0A413FH00_9FIRM</name>